<dbReference type="PRINTS" id="PR00992">
    <property type="entry name" value="ALARACEMASE"/>
</dbReference>
<dbReference type="CDD" id="cd00430">
    <property type="entry name" value="PLPDE_III_AR"/>
    <property type="match status" value="1"/>
</dbReference>
<reference evidence="8 9" key="1">
    <citation type="submission" date="2018-03" db="EMBL/GenBank/DDBJ databases">
        <title>Phenotypic and genomic properties of Cyclonatronum proteinivorum gen. nov., sp. nov., a haloalkaliphilic bacteroidete from soda lakes possessing Na+-translocating rhodopsin.</title>
        <authorList>
            <person name="Toshchakov S.V."/>
            <person name="Korzhenkov A."/>
            <person name="Samarov N.I."/>
            <person name="Kublanov I.V."/>
            <person name="Muntyan M.S."/>
            <person name="Sorokin D.Y."/>
        </authorList>
    </citation>
    <scope>NUCLEOTIDE SEQUENCE [LARGE SCALE GENOMIC DNA]</scope>
    <source>
        <strain evidence="8 9">Omega</strain>
    </source>
</reference>
<gene>
    <name evidence="8" type="ORF">CYPRO_2213</name>
</gene>
<organism evidence="8 9">
    <name type="scientific">Cyclonatronum proteinivorum</name>
    <dbReference type="NCBI Taxonomy" id="1457365"/>
    <lineage>
        <taxon>Bacteria</taxon>
        <taxon>Pseudomonadati</taxon>
        <taxon>Balneolota</taxon>
        <taxon>Balneolia</taxon>
        <taxon>Balneolales</taxon>
        <taxon>Cyclonatronaceae</taxon>
        <taxon>Cyclonatronum</taxon>
    </lineage>
</organism>
<dbReference type="InterPro" id="IPR001608">
    <property type="entry name" value="Ala_racemase_N"/>
</dbReference>
<dbReference type="EMBL" id="CP027806">
    <property type="protein sequence ID" value="AXJ01461.1"/>
    <property type="molecule type" value="Genomic_DNA"/>
</dbReference>
<dbReference type="SUPFAM" id="SSF50621">
    <property type="entry name" value="Alanine racemase C-terminal domain-like"/>
    <property type="match status" value="1"/>
</dbReference>
<comment type="function">
    <text evidence="4">Catalyzes the interconversion of L-alanine and D-alanine. May also act on other amino acids.</text>
</comment>
<dbReference type="Pfam" id="PF01168">
    <property type="entry name" value="Ala_racemase_N"/>
    <property type="match status" value="1"/>
</dbReference>
<accession>A0A345ULV9</accession>
<dbReference type="Proteomes" id="UP000254808">
    <property type="component" value="Chromosome"/>
</dbReference>
<evidence type="ECO:0000256" key="4">
    <source>
        <dbReference type="HAMAP-Rule" id="MF_01201"/>
    </source>
</evidence>
<dbReference type="PROSITE" id="PS00395">
    <property type="entry name" value="ALANINE_RACEMASE"/>
    <property type="match status" value="1"/>
</dbReference>
<dbReference type="SMART" id="SM01005">
    <property type="entry name" value="Ala_racemase_C"/>
    <property type="match status" value="1"/>
</dbReference>
<keyword evidence="3 4" id="KW-0413">Isomerase</keyword>
<proteinExistence type="inferred from homology"/>
<dbReference type="GO" id="GO:0030170">
    <property type="term" value="F:pyridoxal phosphate binding"/>
    <property type="evidence" value="ECO:0007669"/>
    <property type="project" value="UniProtKB-UniRule"/>
</dbReference>
<comment type="similarity">
    <text evidence="4">Belongs to the alanine racemase family.</text>
</comment>
<dbReference type="InterPro" id="IPR009006">
    <property type="entry name" value="Ala_racemase/Decarboxylase_C"/>
</dbReference>
<dbReference type="GO" id="GO:0005829">
    <property type="term" value="C:cytosol"/>
    <property type="evidence" value="ECO:0007669"/>
    <property type="project" value="TreeGrafter"/>
</dbReference>
<dbReference type="PANTHER" id="PTHR30511">
    <property type="entry name" value="ALANINE RACEMASE"/>
    <property type="match status" value="1"/>
</dbReference>
<dbReference type="PANTHER" id="PTHR30511:SF0">
    <property type="entry name" value="ALANINE RACEMASE, CATABOLIC-RELATED"/>
    <property type="match status" value="1"/>
</dbReference>
<feature type="active site" description="Proton acceptor; specific for D-alanine" evidence="4">
    <location>
        <position position="36"/>
    </location>
</feature>
<feature type="active site" description="Proton acceptor; specific for L-alanine" evidence="4">
    <location>
        <position position="278"/>
    </location>
</feature>
<feature type="binding site" evidence="4 6">
    <location>
        <position position="326"/>
    </location>
    <ligand>
        <name>substrate</name>
    </ligand>
</feature>
<evidence type="ECO:0000256" key="1">
    <source>
        <dbReference type="ARBA" id="ARBA00001933"/>
    </source>
</evidence>
<evidence type="ECO:0000313" key="8">
    <source>
        <dbReference type="EMBL" id="AXJ01461.1"/>
    </source>
</evidence>
<evidence type="ECO:0000256" key="6">
    <source>
        <dbReference type="PIRSR" id="PIRSR600821-52"/>
    </source>
</evidence>
<dbReference type="EC" id="5.1.1.1" evidence="4"/>
<dbReference type="KEGG" id="cprv:CYPRO_2213"/>
<sequence>MFHSSFIELNKAAYQQNISFLRSRFGPDVRFSAVIKGNAYGHGIENILPMAEELDIRHFSVFCADEALKALNARTADSEIMIMGMIDDAALEWAVEHDVSFYVFELERVKAAVEAAKKLRKPARMHIELETGMYRTGFNREELQEALDFISDERQHLTIEGLCTHFAGAESVTNYLRVKNQMKAYGKLHRMVDKSGIPYRMCHTACSAAALRYPKTRMDMVRIGIAQYGLWPNRETYLFDVVERNGDETSENPLRRVISWKSRVMSTKTVPPNRFIGYGTTYLTNHATDIATVPVGYTHGFSRNLSNLGRVLVNGRRVPVIGLVNMNMMMVDVTGIEGVEKGSEVIIIGEKGGIDMTVGSFSELTNMLNYETLARLPEKIPRYII</sequence>
<dbReference type="OrthoDB" id="9801978at2"/>
<name>A0A345ULV9_9BACT</name>
<dbReference type="RefSeq" id="WP_114984648.1">
    <property type="nucleotide sequence ID" value="NZ_CP027806.1"/>
</dbReference>
<dbReference type="Gene3D" id="3.20.20.10">
    <property type="entry name" value="Alanine racemase"/>
    <property type="match status" value="1"/>
</dbReference>
<dbReference type="Gene3D" id="2.40.37.10">
    <property type="entry name" value="Lyase, Ornithine Decarboxylase, Chain A, domain 1"/>
    <property type="match status" value="1"/>
</dbReference>
<dbReference type="Pfam" id="PF00842">
    <property type="entry name" value="Ala_racemase_C"/>
    <property type="match status" value="1"/>
</dbReference>
<keyword evidence="2 4" id="KW-0663">Pyridoxal phosphate</keyword>
<dbReference type="InterPro" id="IPR000821">
    <property type="entry name" value="Ala_racemase"/>
</dbReference>
<dbReference type="InterPro" id="IPR029066">
    <property type="entry name" value="PLP-binding_barrel"/>
</dbReference>
<evidence type="ECO:0000256" key="3">
    <source>
        <dbReference type="ARBA" id="ARBA00023235"/>
    </source>
</evidence>
<evidence type="ECO:0000256" key="5">
    <source>
        <dbReference type="PIRSR" id="PIRSR600821-50"/>
    </source>
</evidence>
<feature type="binding site" evidence="4 6">
    <location>
        <position position="135"/>
    </location>
    <ligand>
        <name>substrate</name>
    </ligand>
</feature>
<dbReference type="GO" id="GO:0030632">
    <property type="term" value="P:D-alanine biosynthetic process"/>
    <property type="evidence" value="ECO:0007669"/>
    <property type="project" value="UniProtKB-UniRule"/>
</dbReference>
<dbReference type="InterPro" id="IPR011079">
    <property type="entry name" value="Ala_racemase_C"/>
</dbReference>
<protein>
    <recommendedName>
        <fullName evidence="4">Alanine racemase</fullName>
        <ecNumber evidence="4">5.1.1.1</ecNumber>
    </recommendedName>
</protein>
<feature type="domain" description="Alanine racemase C-terminal" evidence="7">
    <location>
        <begin position="257"/>
        <end position="385"/>
    </location>
</feature>
<comment type="cofactor">
    <cofactor evidence="1 4 5">
        <name>pyridoxal 5'-phosphate</name>
        <dbReference type="ChEBI" id="CHEBI:597326"/>
    </cofactor>
</comment>
<dbReference type="InterPro" id="IPR020622">
    <property type="entry name" value="Ala_racemase_pyridoxalP-BS"/>
</dbReference>
<dbReference type="UniPathway" id="UPA00042">
    <property type="reaction ID" value="UER00497"/>
</dbReference>
<dbReference type="GO" id="GO:0008784">
    <property type="term" value="F:alanine racemase activity"/>
    <property type="evidence" value="ECO:0007669"/>
    <property type="project" value="UniProtKB-UniRule"/>
</dbReference>
<dbReference type="NCBIfam" id="TIGR00492">
    <property type="entry name" value="alr"/>
    <property type="match status" value="1"/>
</dbReference>
<keyword evidence="9" id="KW-1185">Reference proteome</keyword>
<comment type="pathway">
    <text evidence="4">Amino-acid biosynthesis; D-alanine biosynthesis; D-alanine from L-alanine: step 1/1.</text>
</comment>
<evidence type="ECO:0000256" key="2">
    <source>
        <dbReference type="ARBA" id="ARBA00022898"/>
    </source>
</evidence>
<evidence type="ECO:0000259" key="7">
    <source>
        <dbReference type="SMART" id="SM01005"/>
    </source>
</evidence>
<feature type="modified residue" description="N6-(pyridoxal phosphate)lysine" evidence="4 5">
    <location>
        <position position="36"/>
    </location>
</feature>
<dbReference type="SUPFAM" id="SSF51419">
    <property type="entry name" value="PLP-binding barrel"/>
    <property type="match status" value="1"/>
</dbReference>
<dbReference type="HAMAP" id="MF_01201">
    <property type="entry name" value="Ala_racemase"/>
    <property type="match status" value="1"/>
</dbReference>
<evidence type="ECO:0000313" key="9">
    <source>
        <dbReference type="Proteomes" id="UP000254808"/>
    </source>
</evidence>
<comment type="catalytic activity">
    <reaction evidence="4">
        <text>L-alanine = D-alanine</text>
        <dbReference type="Rhea" id="RHEA:20249"/>
        <dbReference type="ChEBI" id="CHEBI:57416"/>
        <dbReference type="ChEBI" id="CHEBI:57972"/>
        <dbReference type="EC" id="5.1.1.1"/>
    </reaction>
</comment>
<dbReference type="AlphaFoldDB" id="A0A345ULV9"/>